<dbReference type="STRING" id="225164.V3ZPU1"/>
<sequence length="1415" mass="158766">MVDSCSFHEERSGWSIGISTPVSDSERNAKIYFSLRCGRSRKSTFIYAHSSFTPNKWVNIAVSYNGSEMVLFINKAKISVSHEQIGDIFPLVKHSCRIFYLGGAEGDRKAFRGTIDELSLWSTALPHGALARTLVSSNLVLKDNFDDVKRWTMATGRSVEIVYSDIQENSEVELEVPPCGQTICDNPEVVLSYSNNWLLRTPKTIRYRIVNLMNDDGSRPTVLHPQIQKQHEVLNNAYRPYNISFELNVANIRNTSLNSRFMMFGCDPSDIGNGQCNEECKHARTGNDGGDCYPIDIACDPVKLGNGQCDYECNRRNYDWDAGDCCIPGNNTHFTCYNPSSSHRGYMSVVELKEILRFDSRSHLNVYLVAWTTGDMIGVATFPWEKHVYSVQGGTVVQPETFGVEGQMDSLVHEIGHNFGLWHVHHGVSEVPCGDQCLENEPSMIHGDMCADTFPTPKNQGCHDPLPTEDACGSLTAYKDTPFRNYMSYSADNCSSEFTPHQTARMHCYLDLVYQPWRTSTEPAPIPLAPRIAPSQEDSVTIIWTPPLSSGINDWESVCNLCSTDGSLTQYAVNASSPSPTDRWSPQQATGSPDAEKCDSSTRAWMPNVYSCKKKGCRIDLYFKWPVIPERLSIWVVWNAVNGIKRIKLYFEGGQSNLIKDLPAHCDMPLTSRLNVDKNLTKIRIYTKDQYVAIDAVEVTSSPQNSRCDNCHQLKYHIYRDPPFKQHHFKTTQTTQFTDSEVEIGKSYRYWIKASGSKISQSSPSLHYKHGQPYCGDGVVNQSNEECDDRNINSYDGCSSDCQIEPSFQCKGEPSLCYRHDGDGVCEEFEKTTSIRDCGFYIPPGYMDQLASSAIANPQYQHPHCPVTAVLGQPSIDLVCNRHFDSTESWHPCGSFTEYGDFWIEVYFPRLVVATEVIIHLASDGSVLQDSLLSVELIKQNNETSILSPRIHTISCDINPFHIPVIHDLSQPFYYTKGVRLTFTSFNISISAVRLRSYKYLDPITIASCTKDELFNPRSGHCVSHDSQLTTCPPYLLDHSTVLCTGHSDGDECSITCIEGYRLTSTNNKIVCSDGQWSSSSPVRCELVECGVPVIPHSTTHCNSGTTLYSNCTFNCIPPAKHQGQSNTVQCDVNGLWTLPLGACIKQCSQPKEIPFAKIASRKCRRGPQPIGAKCKYRCRKGFKVESSRKKKRRVTWRTCGENGEWSNIACERVRCPPIDPVHDGQYACTDGINTGSTCTMTPCTYSRQLIKIKCMKNGKWSGQFKSCEPYQLLSCSRPVAVDLNFRCTQLVVGSSCRVRCKRSTHEPILETKHHIPVTNHEPREITRYVVCSDSKEWYPSPEYLDRRGDGWCDEVNNREHCGWDNGDCCESTAKSGLLPFSRSCIVGCTCQDPNAIENISKSKLARARISHSNG</sequence>
<evidence type="ECO:0000313" key="8">
    <source>
        <dbReference type="EMBL" id="ESO86337.1"/>
    </source>
</evidence>
<dbReference type="InterPro" id="IPR000436">
    <property type="entry name" value="Sushi_SCR_CCP_dom"/>
</dbReference>
<dbReference type="SUPFAM" id="SSF49899">
    <property type="entry name" value="Concanavalin A-like lectins/glucanases"/>
    <property type="match status" value="1"/>
</dbReference>
<dbReference type="OMA" id="IWITYIS"/>
<dbReference type="GO" id="GO:0007166">
    <property type="term" value="P:cell surface receptor signaling pathway"/>
    <property type="evidence" value="ECO:0007669"/>
    <property type="project" value="TreeGrafter"/>
</dbReference>
<keyword evidence="4" id="KW-0325">Glycoprotein</keyword>
<evidence type="ECO:0000313" key="9">
    <source>
        <dbReference type="Proteomes" id="UP000030746"/>
    </source>
</evidence>
<dbReference type="Gene3D" id="2.60.120.200">
    <property type="match status" value="1"/>
</dbReference>
<dbReference type="InterPro" id="IPR011936">
    <property type="entry name" value="Myxo_disulph_rpt"/>
</dbReference>
<dbReference type="InterPro" id="IPR058897">
    <property type="entry name" value="PAPPA_SD_C"/>
</dbReference>
<dbReference type="PROSITE" id="PS50923">
    <property type="entry name" value="SUSHI"/>
    <property type="match status" value="2"/>
</dbReference>
<keyword evidence="3" id="KW-1015">Disulfide bond</keyword>
<reference evidence="8 9" key="1">
    <citation type="journal article" date="2013" name="Nature">
        <title>Insights into bilaterian evolution from three spiralian genomes.</title>
        <authorList>
            <person name="Simakov O."/>
            <person name="Marletaz F."/>
            <person name="Cho S.J."/>
            <person name="Edsinger-Gonzales E."/>
            <person name="Havlak P."/>
            <person name="Hellsten U."/>
            <person name="Kuo D.H."/>
            <person name="Larsson T."/>
            <person name="Lv J."/>
            <person name="Arendt D."/>
            <person name="Savage R."/>
            <person name="Osoegawa K."/>
            <person name="de Jong P."/>
            <person name="Grimwood J."/>
            <person name="Chapman J.A."/>
            <person name="Shapiro H."/>
            <person name="Aerts A."/>
            <person name="Otillar R.P."/>
            <person name="Terry A.Y."/>
            <person name="Boore J.L."/>
            <person name="Grigoriev I.V."/>
            <person name="Lindberg D.R."/>
            <person name="Seaver E.C."/>
            <person name="Weisblat D.A."/>
            <person name="Putnam N.H."/>
            <person name="Rokhsar D.S."/>
        </authorList>
    </citation>
    <scope>NUCLEOTIDE SEQUENCE [LARGE SCALE GENOMIC DNA]</scope>
</reference>
<feature type="compositionally biased region" description="Polar residues" evidence="6">
    <location>
        <begin position="573"/>
        <end position="591"/>
    </location>
</feature>
<dbReference type="GO" id="GO:0004222">
    <property type="term" value="F:metalloendopeptidase activity"/>
    <property type="evidence" value="ECO:0007669"/>
    <property type="project" value="TreeGrafter"/>
</dbReference>
<evidence type="ECO:0000259" key="7">
    <source>
        <dbReference type="PROSITE" id="PS50923"/>
    </source>
</evidence>
<dbReference type="PANTHER" id="PTHR46130">
    <property type="entry name" value="LAMGL DOMAIN-CONTAINING PROTEIN"/>
    <property type="match status" value="1"/>
</dbReference>
<evidence type="ECO:0000256" key="2">
    <source>
        <dbReference type="ARBA" id="ARBA00022737"/>
    </source>
</evidence>
<dbReference type="Proteomes" id="UP000030746">
    <property type="component" value="Unassembled WGS sequence"/>
</dbReference>
<dbReference type="CTD" id="20240541"/>
<dbReference type="CDD" id="cd00033">
    <property type="entry name" value="CCP"/>
    <property type="match status" value="2"/>
</dbReference>
<dbReference type="Pfam" id="PF13385">
    <property type="entry name" value="Laminin_G_3"/>
    <property type="match status" value="1"/>
</dbReference>
<dbReference type="PANTHER" id="PTHR46130:SF3">
    <property type="entry name" value="CHROMOSOME UNDETERMINED SCAFFOLD_33, WHOLE GENOME SHOTGUN SEQUENCE"/>
    <property type="match status" value="1"/>
</dbReference>
<evidence type="ECO:0000256" key="4">
    <source>
        <dbReference type="ARBA" id="ARBA00023180"/>
    </source>
</evidence>
<dbReference type="KEGG" id="lgi:LOTGIDRAFT_167151"/>
<keyword evidence="5" id="KW-0768">Sushi</keyword>
<accession>V3ZPU1</accession>
<dbReference type="SMART" id="SM00004">
    <property type="entry name" value="NL"/>
    <property type="match status" value="3"/>
</dbReference>
<dbReference type="InterPro" id="IPR013320">
    <property type="entry name" value="ConA-like_dom_sf"/>
</dbReference>
<keyword evidence="2" id="KW-0677">Repeat</keyword>
<name>V3ZPU1_LOTGI</name>
<dbReference type="InterPro" id="IPR024079">
    <property type="entry name" value="MetalloPept_cat_dom_sf"/>
</dbReference>
<dbReference type="InterPro" id="IPR035976">
    <property type="entry name" value="Sushi/SCR/CCP_sf"/>
</dbReference>
<feature type="domain" description="Sushi" evidence="7">
    <location>
        <begin position="1146"/>
        <end position="1213"/>
    </location>
</feature>
<evidence type="ECO:0000256" key="1">
    <source>
        <dbReference type="ARBA" id="ARBA00022729"/>
    </source>
</evidence>
<evidence type="ECO:0000256" key="3">
    <source>
        <dbReference type="ARBA" id="ARBA00023157"/>
    </source>
</evidence>
<dbReference type="Pfam" id="PF25900">
    <property type="entry name" value="PAPPA"/>
    <property type="match status" value="1"/>
</dbReference>
<organism evidence="8 9">
    <name type="scientific">Lottia gigantea</name>
    <name type="common">Giant owl limpet</name>
    <dbReference type="NCBI Taxonomy" id="225164"/>
    <lineage>
        <taxon>Eukaryota</taxon>
        <taxon>Metazoa</taxon>
        <taxon>Spiralia</taxon>
        <taxon>Lophotrochozoa</taxon>
        <taxon>Mollusca</taxon>
        <taxon>Gastropoda</taxon>
        <taxon>Patellogastropoda</taxon>
        <taxon>Lottioidea</taxon>
        <taxon>Lottiidae</taxon>
        <taxon>Lottia</taxon>
    </lineage>
</organism>
<dbReference type="RefSeq" id="XP_009062880.1">
    <property type="nucleotide sequence ID" value="XM_009064632.1"/>
</dbReference>
<evidence type="ECO:0000256" key="6">
    <source>
        <dbReference type="SAM" id="MobiDB-lite"/>
    </source>
</evidence>
<gene>
    <name evidence="8" type="ORF">LOTGIDRAFT_167151</name>
</gene>
<feature type="domain" description="Sushi" evidence="7">
    <location>
        <begin position="1030"/>
        <end position="1087"/>
    </location>
</feature>
<dbReference type="Gene3D" id="3.40.390.10">
    <property type="entry name" value="Collagenase (Catalytic Domain)"/>
    <property type="match status" value="1"/>
</dbReference>
<dbReference type="Gene3D" id="2.10.70.10">
    <property type="entry name" value="Complement Module, domain 1"/>
    <property type="match status" value="2"/>
</dbReference>
<dbReference type="HOGENOM" id="CLU_002636_2_0_1"/>
<keyword evidence="9" id="KW-1185">Reference proteome</keyword>
<feature type="region of interest" description="Disordered" evidence="6">
    <location>
        <begin position="573"/>
        <end position="600"/>
    </location>
</feature>
<comment type="caution">
    <text evidence="5">Lacks conserved residue(s) required for the propagation of feature annotation.</text>
</comment>
<dbReference type="Pfam" id="PF13948">
    <property type="entry name" value="DUF4215"/>
    <property type="match status" value="1"/>
</dbReference>
<dbReference type="OrthoDB" id="536211at2759"/>
<dbReference type="SUPFAM" id="SSF55486">
    <property type="entry name" value="Metalloproteases ('zincins'), catalytic domain"/>
    <property type="match status" value="1"/>
</dbReference>
<dbReference type="GeneID" id="20240541"/>
<dbReference type="InterPro" id="IPR043543">
    <property type="entry name" value="PAPPA/PAPPA2"/>
</dbReference>
<proteinExistence type="predicted"/>
<dbReference type="InterPro" id="IPR000800">
    <property type="entry name" value="Notch_dom"/>
</dbReference>
<dbReference type="GO" id="GO:0005615">
    <property type="term" value="C:extracellular space"/>
    <property type="evidence" value="ECO:0007669"/>
    <property type="project" value="TreeGrafter"/>
</dbReference>
<evidence type="ECO:0000256" key="5">
    <source>
        <dbReference type="PROSITE-ProRule" id="PRU00302"/>
    </source>
</evidence>
<keyword evidence="1" id="KW-0732">Signal</keyword>
<dbReference type="SMART" id="SM00032">
    <property type="entry name" value="CCP"/>
    <property type="match status" value="4"/>
</dbReference>
<dbReference type="NCBIfam" id="TIGR02232">
    <property type="entry name" value="myxo_disulf_rpt"/>
    <property type="match status" value="1"/>
</dbReference>
<dbReference type="EMBL" id="KB203083">
    <property type="protein sequence ID" value="ESO86337.1"/>
    <property type="molecule type" value="Genomic_DNA"/>
</dbReference>
<dbReference type="GO" id="GO:0006508">
    <property type="term" value="P:proteolysis"/>
    <property type="evidence" value="ECO:0007669"/>
    <property type="project" value="TreeGrafter"/>
</dbReference>
<dbReference type="Pfam" id="PF00084">
    <property type="entry name" value="Sushi"/>
    <property type="match status" value="2"/>
</dbReference>
<dbReference type="SUPFAM" id="SSF57535">
    <property type="entry name" value="Complement control module/SCR domain"/>
    <property type="match status" value="4"/>
</dbReference>
<protein>
    <recommendedName>
        <fullName evidence="7">Sushi domain-containing protein</fullName>
    </recommendedName>
</protein>